<dbReference type="EMBL" id="JDYK01000002">
    <property type="protein sequence ID" value="EWS82599.1"/>
    <property type="molecule type" value="Genomic_DNA"/>
</dbReference>
<name>Z9JWQ4_9MICO</name>
<dbReference type="PANTHER" id="PTHR48079:SF6">
    <property type="entry name" value="NAD(P)-BINDING DOMAIN-CONTAINING PROTEIN-RELATED"/>
    <property type="match status" value="1"/>
</dbReference>
<dbReference type="AlphaFoldDB" id="Z9JWQ4"/>
<keyword evidence="3" id="KW-1185">Reference proteome</keyword>
<dbReference type="GO" id="GO:0005737">
    <property type="term" value="C:cytoplasm"/>
    <property type="evidence" value="ECO:0007669"/>
    <property type="project" value="TreeGrafter"/>
</dbReference>
<dbReference type="STRING" id="396014.BF93_06075"/>
<organism evidence="2 3">
    <name type="scientific">Brachybacterium phenoliresistens</name>
    <dbReference type="NCBI Taxonomy" id="396014"/>
    <lineage>
        <taxon>Bacteria</taxon>
        <taxon>Bacillati</taxon>
        <taxon>Actinomycetota</taxon>
        <taxon>Actinomycetes</taxon>
        <taxon>Micrococcales</taxon>
        <taxon>Dermabacteraceae</taxon>
        <taxon>Brachybacterium</taxon>
    </lineage>
</organism>
<dbReference type="OrthoDB" id="3174087at2"/>
<gene>
    <name evidence="2" type="ORF">BF93_06075</name>
</gene>
<reference evidence="2 3" key="1">
    <citation type="submission" date="2014-02" db="EMBL/GenBank/DDBJ databases">
        <title>Genome sequence of Brachybacterium phenoliresistens strain W13A50.</title>
        <authorList>
            <person name="Wang X."/>
        </authorList>
    </citation>
    <scope>NUCLEOTIDE SEQUENCE [LARGE SCALE GENOMIC DNA]</scope>
    <source>
        <strain evidence="2 3">W13A50</strain>
    </source>
</reference>
<dbReference type="SUPFAM" id="SSF51735">
    <property type="entry name" value="NAD(P)-binding Rossmann-fold domains"/>
    <property type="match status" value="1"/>
</dbReference>
<protein>
    <submittedName>
        <fullName evidence="2">Nucleoside-diphosphate sugar epimerase</fullName>
    </submittedName>
</protein>
<dbReference type="Proteomes" id="UP000023067">
    <property type="component" value="Unassembled WGS sequence"/>
</dbReference>
<dbReference type="InterPro" id="IPR001509">
    <property type="entry name" value="Epimerase_deHydtase"/>
</dbReference>
<accession>Z9JWQ4</accession>
<dbReference type="InterPro" id="IPR036291">
    <property type="entry name" value="NAD(P)-bd_dom_sf"/>
</dbReference>
<sequence>MSAQKVLVTGASGMLGRHVATTLRDRGDSVRVLQRRSAGIDGVEETLGSLTAAEDVRRAVAGMDAVVHVAAKVSISGPESEFREVNVGGTQAVLDAMRGEGVARLVNISSPSVAHLGTSIVGLDATPADPRRARGPYARTKAAAEQLAMAADAAGQLMVTSVRPHIVWGPGDTQLVGRIVDRASRGRLPLLDEGMALIDTTYITNASDAIVAALDRIEDVHGESFVVTNGEPRTVRDVLGGFCDAAGVARPHRQVPGAVGRFAGRVVERIWEHRPGHDEPPMTEFLAEQLSTAHWFDQRRTRERLGWSPRVSLDEGFARLADWFAQNPVPAR</sequence>
<dbReference type="PATRIC" id="fig|396014.3.peg.215"/>
<evidence type="ECO:0000313" key="3">
    <source>
        <dbReference type="Proteomes" id="UP000023067"/>
    </source>
</evidence>
<dbReference type="eggNOG" id="COG0451">
    <property type="taxonomic scope" value="Bacteria"/>
</dbReference>
<dbReference type="Pfam" id="PF01370">
    <property type="entry name" value="Epimerase"/>
    <property type="match status" value="1"/>
</dbReference>
<evidence type="ECO:0000259" key="1">
    <source>
        <dbReference type="Pfam" id="PF01370"/>
    </source>
</evidence>
<dbReference type="InterPro" id="IPR051783">
    <property type="entry name" value="NAD(P)-dependent_oxidoreduct"/>
</dbReference>
<proteinExistence type="predicted"/>
<dbReference type="PANTHER" id="PTHR48079">
    <property type="entry name" value="PROTEIN YEEZ"/>
    <property type="match status" value="1"/>
</dbReference>
<dbReference type="Gene3D" id="3.40.50.720">
    <property type="entry name" value="NAD(P)-binding Rossmann-like Domain"/>
    <property type="match status" value="1"/>
</dbReference>
<dbReference type="GO" id="GO:0004029">
    <property type="term" value="F:aldehyde dehydrogenase (NAD+) activity"/>
    <property type="evidence" value="ECO:0007669"/>
    <property type="project" value="TreeGrafter"/>
</dbReference>
<comment type="caution">
    <text evidence="2">The sequence shown here is derived from an EMBL/GenBank/DDBJ whole genome shotgun (WGS) entry which is preliminary data.</text>
</comment>
<dbReference type="HOGENOM" id="CLU_007383_6_1_11"/>
<feature type="domain" description="NAD-dependent epimerase/dehydratase" evidence="1">
    <location>
        <begin position="6"/>
        <end position="227"/>
    </location>
</feature>
<evidence type="ECO:0000313" key="2">
    <source>
        <dbReference type="EMBL" id="EWS82599.1"/>
    </source>
</evidence>
<dbReference type="RefSeq" id="WP_038370084.1">
    <property type="nucleotide sequence ID" value="NZ_BAAAOW010000001.1"/>
</dbReference>